<feature type="transmembrane region" description="Helical" evidence="1">
    <location>
        <begin position="41"/>
        <end position="57"/>
    </location>
</feature>
<proteinExistence type="predicted"/>
<dbReference type="EMBL" id="LAZR01036153">
    <property type="protein sequence ID" value="KKL25609.1"/>
    <property type="molecule type" value="Genomic_DNA"/>
</dbReference>
<evidence type="ECO:0000256" key="1">
    <source>
        <dbReference type="SAM" id="Phobius"/>
    </source>
</evidence>
<name>A0A0F9BUS2_9ZZZZ</name>
<comment type="caution">
    <text evidence="2">The sequence shown here is derived from an EMBL/GenBank/DDBJ whole genome shotgun (WGS) entry which is preliminary data.</text>
</comment>
<organism evidence="2">
    <name type="scientific">marine sediment metagenome</name>
    <dbReference type="NCBI Taxonomy" id="412755"/>
    <lineage>
        <taxon>unclassified sequences</taxon>
        <taxon>metagenomes</taxon>
        <taxon>ecological metagenomes</taxon>
    </lineage>
</organism>
<dbReference type="AlphaFoldDB" id="A0A0F9BUS2"/>
<feature type="transmembrane region" description="Helical" evidence="1">
    <location>
        <begin position="155"/>
        <end position="178"/>
    </location>
</feature>
<keyword evidence="1" id="KW-0472">Membrane</keyword>
<feature type="transmembrane region" description="Helical" evidence="1">
    <location>
        <begin position="225"/>
        <end position="241"/>
    </location>
</feature>
<keyword evidence="1" id="KW-0812">Transmembrane</keyword>
<feature type="non-terminal residue" evidence="2">
    <location>
        <position position="1"/>
    </location>
</feature>
<accession>A0A0F9BUS2</accession>
<feature type="transmembrane region" description="Helical" evidence="1">
    <location>
        <begin position="105"/>
        <end position="124"/>
    </location>
</feature>
<evidence type="ECO:0000313" key="2">
    <source>
        <dbReference type="EMBL" id="KKL25609.1"/>
    </source>
</evidence>
<keyword evidence="1" id="KW-1133">Transmembrane helix</keyword>
<sequence>FALISDIFSHASIAMADLTLTFFYTISTIFLFYYFTTKKRYYLLYSSIFMGFMAWSKEEGFGLLFVNTAVFVIYNIFLHVKKIINYKKNRLNKEQIIHISGNESVINVLAFFTIGFLIYLPWLITCFINNFTTSYLTNIRQIFDLKTTFTNLIDISYYFFVIHPVGIVFWIIFFLFIIFNIRFVLKENNFFLLTLSLFHFFLYLLIYLVTPYDLSWHLRFSADRLLMHLTPICTFLIGILLSNNKNNLIVIQKEKNKGLYILGYLILIGIILFIIIDIFFFELISDALNMFPLLILT</sequence>
<feature type="transmembrane region" description="Helical" evidence="1">
    <location>
        <begin position="190"/>
        <end position="210"/>
    </location>
</feature>
<protein>
    <recommendedName>
        <fullName evidence="3">Glycosyltransferase RgtA/B/C/D-like domain-containing protein</fullName>
    </recommendedName>
</protein>
<feature type="transmembrane region" description="Helical" evidence="1">
    <location>
        <begin position="12"/>
        <end position="34"/>
    </location>
</feature>
<reference evidence="2" key="1">
    <citation type="journal article" date="2015" name="Nature">
        <title>Complex archaea that bridge the gap between prokaryotes and eukaryotes.</title>
        <authorList>
            <person name="Spang A."/>
            <person name="Saw J.H."/>
            <person name="Jorgensen S.L."/>
            <person name="Zaremba-Niedzwiedzka K."/>
            <person name="Martijn J."/>
            <person name="Lind A.E."/>
            <person name="van Eijk R."/>
            <person name="Schleper C."/>
            <person name="Guy L."/>
            <person name="Ettema T.J."/>
        </authorList>
    </citation>
    <scope>NUCLEOTIDE SEQUENCE</scope>
</reference>
<gene>
    <name evidence="2" type="ORF">LCGC14_2403600</name>
</gene>
<feature type="transmembrane region" description="Helical" evidence="1">
    <location>
        <begin position="63"/>
        <end position="84"/>
    </location>
</feature>
<feature type="transmembrane region" description="Helical" evidence="1">
    <location>
        <begin position="261"/>
        <end position="284"/>
    </location>
</feature>
<evidence type="ECO:0008006" key="3">
    <source>
        <dbReference type="Google" id="ProtNLM"/>
    </source>
</evidence>